<dbReference type="STRING" id="101091.A0A1C7NLF3"/>
<keyword evidence="2" id="KW-1133">Transmembrane helix</keyword>
<evidence type="ECO:0000256" key="1">
    <source>
        <dbReference type="SAM" id="MobiDB-lite"/>
    </source>
</evidence>
<evidence type="ECO:0000313" key="3">
    <source>
        <dbReference type="EMBL" id="OBZ89942.1"/>
    </source>
</evidence>
<evidence type="ECO:0008006" key="5">
    <source>
        <dbReference type="Google" id="ProtNLM"/>
    </source>
</evidence>
<feature type="compositionally biased region" description="Polar residues" evidence="1">
    <location>
        <begin position="312"/>
        <end position="330"/>
    </location>
</feature>
<reference evidence="3 4" key="1">
    <citation type="submission" date="2016-03" db="EMBL/GenBank/DDBJ databases">
        <title>Choanephora cucurbitarum.</title>
        <authorList>
            <person name="Min B."/>
            <person name="Park H."/>
            <person name="Park J.-H."/>
            <person name="Shin H.-D."/>
            <person name="Choi I.-G."/>
        </authorList>
    </citation>
    <scope>NUCLEOTIDE SEQUENCE [LARGE SCALE GENOMIC DNA]</scope>
    <source>
        <strain evidence="3 4">KUS-F28377</strain>
    </source>
</reference>
<dbReference type="InParanoid" id="A0A1C7NLF3"/>
<evidence type="ECO:0000313" key="4">
    <source>
        <dbReference type="Proteomes" id="UP000093000"/>
    </source>
</evidence>
<comment type="caution">
    <text evidence="3">The sequence shown here is derived from an EMBL/GenBank/DDBJ whole genome shotgun (WGS) entry which is preliminary data.</text>
</comment>
<proteinExistence type="predicted"/>
<dbReference type="OrthoDB" id="2284384at2759"/>
<sequence length="385" mass="42286">MNIYTHFKQEFQSEMSTIMFARNTIHIDTLEARINNDDRTGSCMPPTHCEAECSPGCSDNYVCVLSIMADCGVCPLSKCLSRTSLGFPLLPTSSQKGVSTPTSQNKDTESSDDLGSIIGSVVGAFVGMGLIAAAVAYLYLKKSESKKKQLPFAFSTAISPQSPPPNDCVPPQTTLSIYTASKLETDKEPEDSNLQALPSSCSSRFMGFPHSPRSTQVKQRSSINITYNLASTAKNTDTSMQILEANHLSRNSLHPNLPTTAAHTISGEPSYHSDVLYGSSHHVPQKPVYSNSGDQSSLTTMDTYARQRRSYESQAEGVQTTRFSPVSAETRQNHDDSMRTELPSPDVYNQKSNSVIREMIMESYTTDNYNTHHFPAIPHNKPSMI</sequence>
<feature type="compositionally biased region" description="Polar residues" evidence="1">
    <location>
        <begin position="94"/>
        <end position="105"/>
    </location>
</feature>
<dbReference type="Proteomes" id="UP000093000">
    <property type="component" value="Unassembled WGS sequence"/>
</dbReference>
<protein>
    <recommendedName>
        <fullName evidence="5">Membrane anchor Opy2 N-terminal domain-containing protein</fullName>
    </recommendedName>
</protein>
<feature type="region of interest" description="Disordered" evidence="1">
    <location>
        <begin position="94"/>
        <end position="113"/>
    </location>
</feature>
<keyword evidence="4" id="KW-1185">Reference proteome</keyword>
<organism evidence="3 4">
    <name type="scientific">Choanephora cucurbitarum</name>
    <dbReference type="NCBI Taxonomy" id="101091"/>
    <lineage>
        <taxon>Eukaryota</taxon>
        <taxon>Fungi</taxon>
        <taxon>Fungi incertae sedis</taxon>
        <taxon>Mucoromycota</taxon>
        <taxon>Mucoromycotina</taxon>
        <taxon>Mucoromycetes</taxon>
        <taxon>Mucorales</taxon>
        <taxon>Mucorineae</taxon>
        <taxon>Choanephoraceae</taxon>
        <taxon>Choanephoroideae</taxon>
        <taxon>Choanephora</taxon>
    </lineage>
</organism>
<keyword evidence="2" id="KW-0472">Membrane</keyword>
<feature type="compositionally biased region" description="Polar residues" evidence="1">
    <location>
        <begin position="288"/>
        <end position="302"/>
    </location>
</feature>
<evidence type="ECO:0000256" key="2">
    <source>
        <dbReference type="SAM" id="Phobius"/>
    </source>
</evidence>
<feature type="transmembrane region" description="Helical" evidence="2">
    <location>
        <begin position="117"/>
        <end position="140"/>
    </location>
</feature>
<name>A0A1C7NLF3_9FUNG</name>
<dbReference type="AlphaFoldDB" id="A0A1C7NLF3"/>
<accession>A0A1C7NLF3</accession>
<keyword evidence="2" id="KW-0812">Transmembrane</keyword>
<dbReference type="EMBL" id="LUGH01000071">
    <property type="protein sequence ID" value="OBZ89942.1"/>
    <property type="molecule type" value="Genomic_DNA"/>
</dbReference>
<feature type="region of interest" description="Disordered" evidence="1">
    <location>
        <begin position="276"/>
        <end position="348"/>
    </location>
</feature>
<gene>
    <name evidence="3" type="ORF">A0J61_02006</name>
</gene>